<evidence type="ECO:0000259" key="7">
    <source>
        <dbReference type="PROSITE" id="PS51007"/>
    </source>
</evidence>
<evidence type="ECO:0000256" key="6">
    <source>
        <dbReference type="PROSITE-ProRule" id="PRU00433"/>
    </source>
</evidence>
<evidence type="ECO:0000256" key="4">
    <source>
        <dbReference type="ARBA" id="ARBA00022982"/>
    </source>
</evidence>
<keyword evidence="9" id="KW-1185">Reference proteome</keyword>
<evidence type="ECO:0000313" key="9">
    <source>
        <dbReference type="Proteomes" id="UP001161390"/>
    </source>
</evidence>
<sequence length="115" mass="12770">MGASVQSTSVDAEAMMKRGRIVWLKCRSCHEVDPGAPHKVGPNLHGMFDQPIASREGFTYSAAFEESDIIWTDETLDAFIERPTNYIRGTKMAFAGISKESDRTAVIAYLRKATQ</sequence>
<dbReference type="PANTHER" id="PTHR11961">
    <property type="entry name" value="CYTOCHROME C"/>
    <property type="match status" value="1"/>
</dbReference>
<dbReference type="InterPro" id="IPR002327">
    <property type="entry name" value="Cyt_c_1A/1B"/>
</dbReference>
<keyword evidence="5 6" id="KW-0408">Iron</keyword>
<dbReference type="PROSITE" id="PS51007">
    <property type="entry name" value="CYTC"/>
    <property type="match status" value="1"/>
</dbReference>
<comment type="caution">
    <text evidence="8">The sequence shown here is derived from an EMBL/GenBank/DDBJ whole genome shotgun (WGS) entry which is preliminary data.</text>
</comment>
<feature type="domain" description="Cytochrome c" evidence="7">
    <location>
        <begin position="14"/>
        <end position="114"/>
    </location>
</feature>
<evidence type="ECO:0000256" key="5">
    <source>
        <dbReference type="ARBA" id="ARBA00023004"/>
    </source>
</evidence>
<organism evidence="8 9">
    <name type="scientific">Algimonas porphyrae</name>
    <dbReference type="NCBI Taxonomy" id="1128113"/>
    <lineage>
        <taxon>Bacteria</taxon>
        <taxon>Pseudomonadati</taxon>
        <taxon>Pseudomonadota</taxon>
        <taxon>Alphaproteobacteria</taxon>
        <taxon>Maricaulales</taxon>
        <taxon>Robiginitomaculaceae</taxon>
        <taxon>Algimonas</taxon>
    </lineage>
</organism>
<keyword evidence="3 6" id="KW-0479">Metal-binding</keyword>
<keyword evidence="4" id="KW-0249">Electron transport</keyword>
<dbReference type="InterPro" id="IPR036909">
    <property type="entry name" value="Cyt_c-like_dom_sf"/>
</dbReference>
<protein>
    <recommendedName>
        <fullName evidence="7">Cytochrome c domain-containing protein</fullName>
    </recommendedName>
</protein>
<keyword evidence="1" id="KW-0813">Transport</keyword>
<proteinExistence type="predicted"/>
<dbReference type="EMBL" id="BSNJ01000010">
    <property type="protein sequence ID" value="GLQ22096.1"/>
    <property type="molecule type" value="Genomic_DNA"/>
</dbReference>
<reference evidence="8" key="2">
    <citation type="submission" date="2023-01" db="EMBL/GenBank/DDBJ databases">
        <title>Draft genome sequence of Algimonas porphyrae strain NBRC 108216.</title>
        <authorList>
            <person name="Sun Q."/>
            <person name="Mori K."/>
        </authorList>
    </citation>
    <scope>NUCLEOTIDE SEQUENCE</scope>
    <source>
        <strain evidence="8">NBRC 108216</strain>
    </source>
</reference>
<dbReference type="InterPro" id="IPR009056">
    <property type="entry name" value="Cyt_c-like_dom"/>
</dbReference>
<dbReference type="PRINTS" id="PR00604">
    <property type="entry name" value="CYTCHRMECIAB"/>
</dbReference>
<dbReference type="SUPFAM" id="SSF46626">
    <property type="entry name" value="Cytochrome c"/>
    <property type="match status" value="1"/>
</dbReference>
<reference evidence="8" key="1">
    <citation type="journal article" date="2014" name="Int. J. Syst. Evol. Microbiol.">
        <title>Complete genome of a new Firmicutes species belonging to the dominant human colonic microbiota ('Ruminococcus bicirculans') reveals two chromosomes and a selective capacity to utilize plant glucans.</title>
        <authorList>
            <consortium name="NISC Comparative Sequencing Program"/>
            <person name="Wegmann U."/>
            <person name="Louis P."/>
            <person name="Goesmann A."/>
            <person name="Henrissat B."/>
            <person name="Duncan S.H."/>
            <person name="Flint H.J."/>
        </authorList>
    </citation>
    <scope>NUCLEOTIDE SEQUENCE</scope>
    <source>
        <strain evidence="8">NBRC 108216</strain>
    </source>
</reference>
<name>A0ABQ5V3L9_9PROT</name>
<accession>A0ABQ5V3L9</accession>
<gene>
    <name evidence="8" type="ORF">GCM10007854_30510</name>
</gene>
<dbReference type="Proteomes" id="UP001161390">
    <property type="component" value="Unassembled WGS sequence"/>
</dbReference>
<evidence type="ECO:0000256" key="2">
    <source>
        <dbReference type="ARBA" id="ARBA00022617"/>
    </source>
</evidence>
<evidence type="ECO:0000256" key="1">
    <source>
        <dbReference type="ARBA" id="ARBA00022448"/>
    </source>
</evidence>
<dbReference type="Gene3D" id="1.10.760.10">
    <property type="entry name" value="Cytochrome c-like domain"/>
    <property type="match status" value="1"/>
</dbReference>
<evidence type="ECO:0000256" key="3">
    <source>
        <dbReference type="ARBA" id="ARBA00022723"/>
    </source>
</evidence>
<evidence type="ECO:0000313" key="8">
    <source>
        <dbReference type="EMBL" id="GLQ22096.1"/>
    </source>
</evidence>
<keyword evidence="2 6" id="KW-0349">Heme</keyword>
<dbReference type="Pfam" id="PF00034">
    <property type="entry name" value="Cytochrom_C"/>
    <property type="match status" value="1"/>
</dbReference>